<name>A0A7T8JUT9_CALRO</name>
<accession>A0A7T8JUT9</accession>
<dbReference type="EMBL" id="CP045904">
    <property type="protein sequence ID" value="QQP35858.1"/>
    <property type="molecule type" value="Genomic_DNA"/>
</dbReference>
<protein>
    <submittedName>
        <fullName evidence="1">Uncharacterized protein</fullName>
    </submittedName>
</protein>
<reference evidence="2" key="1">
    <citation type="submission" date="2021-01" db="EMBL/GenBank/DDBJ databases">
        <title>Caligus Genome Assembly.</title>
        <authorList>
            <person name="Gallardo-Escarate C."/>
        </authorList>
    </citation>
    <scope>NUCLEOTIDE SEQUENCE [LARGE SCALE GENOMIC DNA]</scope>
</reference>
<evidence type="ECO:0000313" key="2">
    <source>
        <dbReference type="Proteomes" id="UP000595437"/>
    </source>
</evidence>
<sequence>MPSSARYSALAARIPDLSGTNWNYAGDTLRFYSNGSKVSLRFLRRLLRLSNGFRRIRQENFIDF</sequence>
<dbReference type="Proteomes" id="UP000595437">
    <property type="component" value="Chromosome 15"/>
</dbReference>
<gene>
    <name evidence="1" type="ORF">FKW44_020784</name>
</gene>
<dbReference type="AlphaFoldDB" id="A0A7T8JUT9"/>
<evidence type="ECO:0000313" key="1">
    <source>
        <dbReference type="EMBL" id="QQP35858.1"/>
    </source>
</evidence>
<keyword evidence="2" id="KW-1185">Reference proteome</keyword>
<organism evidence="1 2">
    <name type="scientific">Caligus rogercresseyi</name>
    <name type="common">Sea louse</name>
    <dbReference type="NCBI Taxonomy" id="217165"/>
    <lineage>
        <taxon>Eukaryota</taxon>
        <taxon>Metazoa</taxon>
        <taxon>Ecdysozoa</taxon>
        <taxon>Arthropoda</taxon>
        <taxon>Crustacea</taxon>
        <taxon>Multicrustacea</taxon>
        <taxon>Hexanauplia</taxon>
        <taxon>Copepoda</taxon>
        <taxon>Siphonostomatoida</taxon>
        <taxon>Caligidae</taxon>
        <taxon>Caligus</taxon>
    </lineage>
</organism>
<proteinExistence type="predicted"/>